<feature type="active site" evidence="7">
    <location>
        <position position="377"/>
    </location>
</feature>
<evidence type="ECO:0000256" key="2">
    <source>
        <dbReference type="ARBA" id="ARBA00022603"/>
    </source>
</evidence>
<dbReference type="InterPro" id="IPR010280">
    <property type="entry name" value="U5_MeTrfase_fam"/>
</dbReference>
<keyword evidence="5" id="KW-0411">Iron-sulfur</keyword>
<dbReference type="Gene3D" id="2.40.50.1070">
    <property type="match status" value="1"/>
</dbReference>
<keyword evidence="2 6" id="KW-0489">Methyltransferase</keyword>
<feature type="domain" description="TRAM" evidence="8">
    <location>
        <begin position="3"/>
        <end position="40"/>
    </location>
</feature>
<dbReference type="Proteomes" id="UP001143370">
    <property type="component" value="Unassembled WGS sequence"/>
</dbReference>
<feature type="binding site" evidence="6">
    <location>
        <position position="283"/>
    </location>
    <ligand>
        <name>S-adenosyl-L-methionine</name>
        <dbReference type="ChEBI" id="CHEBI:59789"/>
    </ligand>
</feature>
<feature type="active site" description="Nucleophile" evidence="6">
    <location>
        <position position="377"/>
    </location>
</feature>
<accession>A0A9W6N1N2</accession>
<keyword evidence="4 6" id="KW-0949">S-adenosyl-L-methionine</keyword>
<keyword evidence="3 6" id="KW-0808">Transferase</keyword>
<dbReference type="PANTHER" id="PTHR11061:SF49">
    <property type="entry name" value="23S RRNA (URACIL(1939)-C(5))-METHYLTRANSFERASE RLMD"/>
    <property type="match status" value="1"/>
</dbReference>
<evidence type="ECO:0000256" key="3">
    <source>
        <dbReference type="ARBA" id="ARBA00022679"/>
    </source>
</evidence>
<comment type="similarity">
    <text evidence="6">Belongs to the class I-like SAM-binding methyltransferase superfamily. RNA M5U methyltransferase family.</text>
</comment>
<protein>
    <submittedName>
        <fullName evidence="9">RNA methyltransferase</fullName>
    </submittedName>
</protein>
<dbReference type="SUPFAM" id="SSF50249">
    <property type="entry name" value="Nucleic acid-binding proteins"/>
    <property type="match status" value="1"/>
</dbReference>
<name>A0A9W6N1N2_9HYPH</name>
<evidence type="ECO:0000256" key="6">
    <source>
        <dbReference type="PROSITE-ProRule" id="PRU01024"/>
    </source>
</evidence>
<keyword evidence="10" id="KW-1185">Reference proteome</keyword>
<evidence type="ECO:0000256" key="5">
    <source>
        <dbReference type="ARBA" id="ARBA00023014"/>
    </source>
</evidence>
<evidence type="ECO:0000313" key="9">
    <source>
        <dbReference type="EMBL" id="GLK74366.1"/>
    </source>
</evidence>
<evidence type="ECO:0000256" key="4">
    <source>
        <dbReference type="ARBA" id="ARBA00022691"/>
    </source>
</evidence>
<dbReference type="CDD" id="cd02440">
    <property type="entry name" value="AdoMet_MTases"/>
    <property type="match status" value="1"/>
</dbReference>
<organism evidence="9 10">
    <name type="scientific">Ancylobacter dichloromethanicus</name>
    <dbReference type="NCBI Taxonomy" id="518825"/>
    <lineage>
        <taxon>Bacteria</taxon>
        <taxon>Pseudomonadati</taxon>
        <taxon>Pseudomonadota</taxon>
        <taxon>Alphaproteobacteria</taxon>
        <taxon>Hyphomicrobiales</taxon>
        <taxon>Xanthobacteraceae</taxon>
        <taxon>Ancylobacter</taxon>
    </lineage>
</organism>
<dbReference type="Pfam" id="PF05958">
    <property type="entry name" value="tRNA_U5-meth_tr"/>
    <property type="match status" value="1"/>
</dbReference>
<keyword evidence="1" id="KW-0004">4Fe-4S</keyword>
<dbReference type="SUPFAM" id="SSF53335">
    <property type="entry name" value="S-adenosyl-L-methionine-dependent methyltransferases"/>
    <property type="match status" value="1"/>
</dbReference>
<dbReference type="RefSeq" id="WP_213370965.1">
    <property type="nucleotide sequence ID" value="NZ_BSFJ01000038.1"/>
</dbReference>
<reference evidence="9" key="1">
    <citation type="journal article" date="2014" name="Int. J. Syst. Evol. Microbiol.">
        <title>Complete genome sequence of Corynebacterium casei LMG S-19264T (=DSM 44701T), isolated from a smear-ripened cheese.</title>
        <authorList>
            <consortium name="US DOE Joint Genome Institute (JGI-PGF)"/>
            <person name="Walter F."/>
            <person name="Albersmeier A."/>
            <person name="Kalinowski J."/>
            <person name="Ruckert C."/>
        </authorList>
    </citation>
    <scope>NUCLEOTIDE SEQUENCE</scope>
    <source>
        <strain evidence="9">VKM B-2484</strain>
    </source>
</reference>
<feature type="binding site" evidence="6">
    <location>
        <position position="303"/>
    </location>
    <ligand>
        <name>S-adenosyl-L-methionine</name>
        <dbReference type="ChEBI" id="CHEBI:59789"/>
    </ligand>
</feature>
<feature type="binding site" evidence="6">
    <location>
        <position position="351"/>
    </location>
    <ligand>
        <name>S-adenosyl-L-methionine</name>
        <dbReference type="ChEBI" id="CHEBI:59789"/>
    </ligand>
</feature>
<dbReference type="GO" id="GO:0070475">
    <property type="term" value="P:rRNA base methylation"/>
    <property type="evidence" value="ECO:0007669"/>
    <property type="project" value="TreeGrafter"/>
</dbReference>
<sequence>MSVTRLDIARLGHRGDGIADTPEGPVFVPLTLPGEVVEVERAHDRARLLAVIHPSGERVEPICPHFGPCGGCALQHWAPAPYEAWKRGLVAEALGRAGLATEIAPLMPAHGEGRRRAVFHARGTGGSAPKGRDTLAVGFAGRRSHAVVAIDACPILAPGLDGALKAAWAVAQELAPLAKPLDIQVTATETGLDMDVRGSGPLKPSRVVALAQIAGEHRLARLTRHGELVLQREPPMLTMGRARVALPPGSFLQATAAGEAALARLVMEAVEGTRGAARVVDLFSGVGTFALRLAERVRVAAYESSVPAIEALNKAVRGATGLKPVTGEVRDLFRRPLLAQEMKGVDVAVFDPPRQGAEAQARQLAASAVPLVIGVSCDPVTFARDAQILIGAGYRLERVTPVDQFLYSSHVELVGVFRR</sequence>
<dbReference type="InterPro" id="IPR012340">
    <property type="entry name" value="NA-bd_OB-fold"/>
</dbReference>
<reference evidence="9" key="2">
    <citation type="submission" date="2023-01" db="EMBL/GenBank/DDBJ databases">
        <authorList>
            <person name="Sun Q."/>
            <person name="Evtushenko L."/>
        </authorList>
    </citation>
    <scope>NUCLEOTIDE SEQUENCE</scope>
    <source>
        <strain evidence="9">VKM B-2484</strain>
    </source>
</reference>
<dbReference type="EMBL" id="BSFJ01000038">
    <property type="protein sequence ID" value="GLK74366.1"/>
    <property type="molecule type" value="Genomic_DNA"/>
</dbReference>
<dbReference type="AlphaFoldDB" id="A0A9W6N1N2"/>
<proteinExistence type="inferred from homology"/>
<dbReference type="PROSITE" id="PS01230">
    <property type="entry name" value="TRMA_1"/>
    <property type="match status" value="1"/>
</dbReference>
<keyword evidence="1" id="KW-0408">Iron</keyword>
<evidence type="ECO:0000259" key="8">
    <source>
        <dbReference type="Pfam" id="PF01938"/>
    </source>
</evidence>
<feature type="binding site" evidence="6">
    <location>
        <position position="253"/>
    </location>
    <ligand>
        <name>S-adenosyl-L-methionine</name>
        <dbReference type="ChEBI" id="CHEBI:59789"/>
    </ligand>
</feature>
<dbReference type="PANTHER" id="PTHR11061">
    <property type="entry name" value="RNA M5U METHYLTRANSFERASE"/>
    <property type="match status" value="1"/>
</dbReference>
<dbReference type="Pfam" id="PF01938">
    <property type="entry name" value="TRAM"/>
    <property type="match status" value="1"/>
</dbReference>
<dbReference type="Gene3D" id="3.40.50.150">
    <property type="entry name" value="Vaccinia Virus protein VP39"/>
    <property type="match status" value="1"/>
</dbReference>
<dbReference type="GO" id="GO:0070041">
    <property type="term" value="F:rRNA (uridine-C5-)-methyltransferase activity"/>
    <property type="evidence" value="ECO:0007669"/>
    <property type="project" value="TreeGrafter"/>
</dbReference>
<dbReference type="Gene3D" id="2.40.50.140">
    <property type="entry name" value="Nucleic acid-binding proteins"/>
    <property type="match status" value="1"/>
</dbReference>
<evidence type="ECO:0000256" key="1">
    <source>
        <dbReference type="ARBA" id="ARBA00022485"/>
    </source>
</evidence>
<dbReference type="InterPro" id="IPR002792">
    <property type="entry name" value="TRAM_dom"/>
</dbReference>
<dbReference type="PROSITE" id="PS51687">
    <property type="entry name" value="SAM_MT_RNA_M5U"/>
    <property type="match status" value="1"/>
</dbReference>
<keyword evidence="1" id="KW-0479">Metal-binding</keyword>
<comment type="caution">
    <text evidence="9">The sequence shown here is derived from an EMBL/GenBank/DDBJ whole genome shotgun (WGS) entry which is preliminary data.</text>
</comment>
<dbReference type="GO" id="GO:0051539">
    <property type="term" value="F:4 iron, 4 sulfur cluster binding"/>
    <property type="evidence" value="ECO:0007669"/>
    <property type="project" value="UniProtKB-KW"/>
</dbReference>
<evidence type="ECO:0000256" key="7">
    <source>
        <dbReference type="PROSITE-ProRule" id="PRU10015"/>
    </source>
</evidence>
<dbReference type="InterPro" id="IPR029063">
    <property type="entry name" value="SAM-dependent_MTases_sf"/>
</dbReference>
<gene>
    <name evidence="9" type="ORF">GCM10017643_44840</name>
</gene>
<evidence type="ECO:0000313" key="10">
    <source>
        <dbReference type="Proteomes" id="UP001143370"/>
    </source>
</evidence>
<dbReference type="InterPro" id="IPR030390">
    <property type="entry name" value="MeTrfase_TrmA_AS"/>
</dbReference>